<proteinExistence type="predicted"/>
<dbReference type="Proteomes" id="UP000593572">
    <property type="component" value="Unassembled WGS sequence"/>
</dbReference>
<feature type="non-terminal residue" evidence="1">
    <location>
        <position position="160"/>
    </location>
</feature>
<keyword evidence="2" id="KW-1185">Reference proteome</keyword>
<evidence type="ECO:0000313" key="1">
    <source>
        <dbReference type="EMBL" id="MBA0552408.1"/>
    </source>
</evidence>
<accession>A0A7J8LIX8</accession>
<comment type="caution">
    <text evidence="1">The sequence shown here is derived from an EMBL/GenBank/DDBJ whole genome shotgun (WGS) entry which is preliminary data.</text>
</comment>
<sequence>MIPELEQRKNMVNQESFLSQRIVKVVEQLKKNCKDNWEKEITQVINICSKRVVHGLNVWDINDLNLLHDEKMSYFDKRMDAFAMTTLYAQGALSSLSSSMVALPPLTMVIPKVMPRTGTKDIVQLDVNNMDPMKRQQWIMEMMKKKNNNNPQAHVGGNEM</sequence>
<gene>
    <name evidence="1" type="ORF">Golob_023221</name>
</gene>
<dbReference type="AlphaFoldDB" id="A0A7J8LIX8"/>
<organism evidence="1 2">
    <name type="scientific">Gossypium lobatum</name>
    <dbReference type="NCBI Taxonomy" id="34289"/>
    <lineage>
        <taxon>Eukaryota</taxon>
        <taxon>Viridiplantae</taxon>
        <taxon>Streptophyta</taxon>
        <taxon>Embryophyta</taxon>
        <taxon>Tracheophyta</taxon>
        <taxon>Spermatophyta</taxon>
        <taxon>Magnoliopsida</taxon>
        <taxon>eudicotyledons</taxon>
        <taxon>Gunneridae</taxon>
        <taxon>Pentapetalae</taxon>
        <taxon>rosids</taxon>
        <taxon>malvids</taxon>
        <taxon>Malvales</taxon>
        <taxon>Malvaceae</taxon>
        <taxon>Malvoideae</taxon>
        <taxon>Gossypium</taxon>
    </lineage>
</organism>
<protein>
    <submittedName>
        <fullName evidence="1">Uncharacterized protein</fullName>
    </submittedName>
</protein>
<name>A0A7J8LIX8_9ROSI</name>
<reference evidence="1 2" key="1">
    <citation type="journal article" date="2019" name="Genome Biol. Evol.">
        <title>Insights into the evolution of the New World diploid cottons (Gossypium, subgenus Houzingenia) based on genome sequencing.</title>
        <authorList>
            <person name="Grover C.E."/>
            <person name="Arick M.A. 2nd"/>
            <person name="Thrash A."/>
            <person name="Conover J.L."/>
            <person name="Sanders W.S."/>
            <person name="Peterson D.G."/>
            <person name="Frelichowski J.E."/>
            <person name="Scheffler J.A."/>
            <person name="Scheffler B.E."/>
            <person name="Wendel J.F."/>
        </authorList>
    </citation>
    <scope>NUCLEOTIDE SEQUENCE [LARGE SCALE GENOMIC DNA]</scope>
    <source>
        <strain evidence="1">157</strain>
        <tissue evidence="1">Leaf</tissue>
    </source>
</reference>
<dbReference type="EMBL" id="JABEZX010000003">
    <property type="protein sequence ID" value="MBA0552408.1"/>
    <property type="molecule type" value="Genomic_DNA"/>
</dbReference>
<evidence type="ECO:0000313" key="2">
    <source>
        <dbReference type="Proteomes" id="UP000593572"/>
    </source>
</evidence>